<evidence type="ECO:0000256" key="1">
    <source>
        <dbReference type="ARBA" id="ARBA00010163"/>
    </source>
</evidence>
<comment type="similarity">
    <text evidence="1">Belongs to the EssB family.</text>
</comment>
<dbReference type="Gene3D" id="1.25.40.680">
    <property type="entry name" value="Type VII secretion system EssB, C-terminal-like domain"/>
    <property type="match status" value="1"/>
</dbReference>
<dbReference type="STRING" id="1220589.CD32_14700"/>
<proteinExistence type="inferred from homology"/>
<dbReference type="RefSeq" id="WP_036155906.1">
    <property type="nucleotide sequence ID" value="NZ_AVCX01000004.1"/>
</dbReference>
<feature type="transmembrane region" description="Helical" evidence="3">
    <location>
        <begin position="217"/>
        <end position="238"/>
    </location>
</feature>
<evidence type="ECO:0000313" key="4">
    <source>
        <dbReference type="EMBL" id="KGR83938.1"/>
    </source>
</evidence>
<organism evidence="4 5">
    <name type="scientific">Lysinibacillus odysseyi 34hs-1 = NBRC 100172</name>
    <dbReference type="NCBI Taxonomy" id="1220589"/>
    <lineage>
        <taxon>Bacteria</taxon>
        <taxon>Bacillati</taxon>
        <taxon>Bacillota</taxon>
        <taxon>Bacilli</taxon>
        <taxon>Bacillales</taxon>
        <taxon>Bacillaceae</taxon>
        <taxon>Lysinibacillus</taxon>
    </lineage>
</organism>
<evidence type="ECO:0000256" key="2">
    <source>
        <dbReference type="SAM" id="MobiDB-lite"/>
    </source>
</evidence>
<comment type="caution">
    <text evidence="4">The sequence shown here is derived from an EMBL/GenBank/DDBJ whole genome shotgun (WGS) entry which is preliminary data.</text>
</comment>
<dbReference type="InterPro" id="IPR042565">
    <property type="entry name" value="T7SS_EssB_C"/>
</dbReference>
<dbReference type="EMBL" id="JPVP01000057">
    <property type="protein sequence ID" value="KGR83938.1"/>
    <property type="molecule type" value="Genomic_DNA"/>
</dbReference>
<dbReference type="Pfam" id="PF10140">
    <property type="entry name" value="YukC"/>
    <property type="match status" value="1"/>
</dbReference>
<evidence type="ECO:0000313" key="5">
    <source>
        <dbReference type="Proteomes" id="UP000030437"/>
    </source>
</evidence>
<keyword evidence="3" id="KW-0812">Transmembrane</keyword>
<protein>
    <recommendedName>
        <fullName evidence="6">Type VII secretion protein EssB</fullName>
    </recommendedName>
</protein>
<dbReference type="Gene3D" id="1.10.510.10">
    <property type="entry name" value="Transferase(Phosphotransferase) domain 1"/>
    <property type="match status" value="1"/>
</dbReference>
<feature type="region of interest" description="Disordered" evidence="2">
    <location>
        <begin position="387"/>
        <end position="438"/>
    </location>
</feature>
<reference evidence="4 5" key="1">
    <citation type="submission" date="2014-02" db="EMBL/GenBank/DDBJ databases">
        <title>Draft genome sequence of Lysinibacillus odysseyi NBRC 100172.</title>
        <authorList>
            <person name="Zhang F."/>
            <person name="Wang G."/>
            <person name="Zhang L."/>
        </authorList>
    </citation>
    <scope>NUCLEOTIDE SEQUENCE [LARGE SCALE GENOMIC DNA]</scope>
    <source>
        <strain evidence="4 5">NBRC 100172</strain>
    </source>
</reference>
<gene>
    <name evidence="4" type="ORF">CD32_14700</name>
</gene>
<evidence type="ECO:0008006" key="6">
    <source>
        <dbReference type="Google" id="ProtNLM"/>
    </source>
</evidence>
<sequence length="438" mass="51565">MTEKKQTYLESQLEAKIEKTPELVTITFQKEKIKFQDELEVALLKSANPFIRKDISFTEDELIMTFYPEKYHMSFAQLIKHEEKSRWMFAANLVKAVAAHSSNRLHLFICPENIVIDESMTPTFLHYGVKESVPPYEKNDERTFRETKALVAAAVEPKYTFEQYYQFSDSINRTPEVEKILQATDETELINIIQKRIKKLVAEEKNYTKMTLVKRNWLRYSIVVLLLLAIPLGIYNGYSVFILQPRQEAYIFSQEHYLQKKYSEVINTLSNYEVEDMPKVIQYELSISYIINETLTEEQKDNVLNTITLQTDPRYYQYWIFLGRGQAEKALTISRQLEDLDLIMLALLHYEEEVKQDSDLKEEERERLLNEIETEKKDYEKQIQELQELIEKAEEEKETPVKDEQQETNDPADATSSAQPENKQEKPADTQTEETPTP</sequence>
<dbReference type="SUPFAM" id="SSF56112">
    <property type="entry name" value="Protein kinase-like (PK-like)"/>
    <property type="match status" value="1"/>
</dbReference>
<evidence type="ECO:0000256" key="3">
    <source>
        <dbReference type="SAM" id="Phobius"/>
    </source>
</evidence>
<dbReference type="NCBIfam" id="TIGR03926">
    <property type="entry name" value="T7_EssB"/>
    <property type="match status" value="1"/>
</dbReference>
<keyword evidence="3" id="KW-1133">Transmembrane helix</keyword>
<dbReference type="InterPro" id="IPR018778">
    <property type="entry name" value="T7SS_EssB"/>
</dbReference>
<dbReference type="InterPro" id="IPR011009">
    <property type="entry name" value="Kinase-like_dom_sf"/>
</dbReference>
<keyword evidence="3" id="KW-0472">Membrane</keyword>
<dbReference type="Proteomes" id="UP000030437">
    <property type="component" value="Unassembled WGS sequence"/>
</dbReference>
<keyword evidence="5" id="KW-1185">Reference proteome</keyword>
<dbReference type="OrthoDB" id="4975281at2"/>
<dbReference type="eggNOG" id="COG4499">
    <property type="taxonomic scope" value="Bacteria"/>
</dbReference>
<accession>A0A0A3IMA8</accession>
<name>A0A0A3IMA8_9BACI</name>
<feature type="compositionally biased region" description="Basic and acidic residues" evidence="2">
    <location>
        <begin position="387"/>
        <end position="405"/>
    </location>
</feature>
<dbReference type="AlphaFoldDB" id="A0A0A3IMA8"/>
<feature type="compositionally biased region" description="Polar residues" evidence="2">
    <location>
        <begin position="429"/>
        <end position="438"/>
    </location>
</feature>